<sequence>MDENHIEISSDLLTINNQALDTRGTMFPNYYTLLQALNGALLTFKSDGNTQGAGFIAALNTYECVCPEKDIILKCDQQNIIMPLIDSRIYCDNMKCNYNILPNSSCPNAYFYLTIYAVLRKTDYLLLKDNGNLNFTGYVGFTDHIYYSSKANLTFEFVSGISTNPISRDQKQWIIQTVNSTPPNFIKINLTDSMQSYVVWLDSMNKNDAITVCSDDKDLEFFVTNSAFYTIPNYALYDGDDLYSNIGT</sequence>
<reference evidence="2" key="1">
    <citation type="submission" date="2022-11" db="UniProtKB">
        <authorList>
            <consortium name="WormBaseParasite"/>
        </authorList>
    </citation>
    <scope>IDENTIFICATION</scope>
</reference>
<accession>A0A914Q8M7</accession>
<evidence type="ECO:0000313" key="1">
    <source>
        <dbReference type="Proteomes" id="UP000887578"/>
    </source>
</evidence>
<keyword evidence="1" id="KW-1185">Reference proteome</keyword>
<name>A0A914Q8M7_9BILA</name>
<organism evidence="1 2">
    <name type="scientific">Panagrolaimus davidi</name>
    <dbReference type="NCBI Taxonomy" id="227884"/>
    <lineage>
        <taxon>Eukaryota</taxon>
        <taxon>Metazoa</taxon>
        <taxon>Ecdysozoa</taxon>
        <taxon>Nematoda</taxon>
        <taxon>Chromadorea</taxon>
        <taxon>Rhabditida</taxon>
        <taxon>Tylenchina</taxon>
        <taxon>Panagrolaimomorpha</taxon>
        <taxon>Panagrolaimoidea</taxon>
        <taxon>Panagrolaimidae</taxon>
        <taxon>Panagrolaimus</taxon>
    </lineage>
</organism>
<dbReference type="WBParaSite" id="PDA_v2.g25429.t1">
    <property type="protein sequence ID" value="PDA_v2.g25429.t1"/>
    <property type="gene ID" value="PDA_v2.g25429"/>
</dbReference>
<proteinExistence type="predicted"/>
<protein>
    <submittedName>
        <fullName evidence="2">Uncharacterized protein</fullName>
    </submittedName>
</protein>
<dbReference type="Proteomes" id="UP000887578">
    <property type="component" value="Unplaced"/>
</dbReference>
<evidence type="ECO:0000313" key="2">
    <source>
        <dbReference type="WBParaSite" id="PDA_v2.g25429.t1"/>
    </source>
</evidence>
<dbReference type="AlphaFoldDB" id="A0A914Q8M7"/>